<name>A0AAD4CG29_ASPNN</name>
<feature type="region of interest" description="Disordered" evidence="1">
    <location>
        <begin position="258"/>
        <end position="305"/>
    </location>
</feature>
<dbReference type="AlphaFoldDB" id="A0AAD4CG29"/>
<comment type="caution">
    <text evidence="2">The sequence shown here is derived from an EMBL/GenBank/DDBJ whole genome shotgun (WGS) entry which is preliminary data.</text>
</comment>
<feature type="compositionally biased region" description="Polar residues" evidence="1">
    <location>
        <begin position="415"/>
        <end position="424"/>
    </location>
</feature>
<keyword evidence="3" id="KW-1185">Reference proteome</keyword>
<gene>
    <name evidence="2" type="ORF">FE257_012328</name>
</gene>
<protein>
    <submittedName>
        <fullName evidence="2">Uncharacterized protein</fullName>
    </submittedName>
</protein>
<organism evidence="2 3">
    <name type="scientific">Aspergillus nanangensis</name>
    <dbReference type="NCBI Taxonomy" id="2582783"/>
    <lineage>
        <taxon>Eukaryota</taxon>
        <taxon>Fungi</taxon>
        <taxon>Dikarya</taxon>
        <taxon>Ascomycota</taxon>
        <taxon>Pezizomycotina</taxon>
        <taxon>Eurotiomycetes</taxon>
        <taxon>Eurotiomycetidae</taxon>
        <taxon>Eurotiales</taxon>
        <taxon>Aspergillaceae</taxon>
        <taxon>Aspergillus</taxon>
        <taxon>Aspergillus subgen. Circumdati</taxon>
    </lineage>
</organism>
<evidence type="ECO:0000313" key="2">
    <source>
        <dbReference type="EMBL" id="KAF9885856.1"/>
    </source>
</evidence>
<dbReference type="Proteomes" id="UP001194746">
    <property type="component" value="Unassembled WGS sequence"/>
</dbReference>
<reference evidence="2" key="1">
    <citation type="journal article" date="2019" name="Beilstein J. Org. Chem.">
        <title>Nanangenines: drimane sesquiterpenoids as the dominant metabolite cohort of a novel Australian fungus, Aspergillus nanangensis.</title>
        <authorList>
            <person name="Lacey H.J."/>
            <person name="Gilchrist C.L.M."/>
            <person name="Crombie A."/>
            <person name="Kalaitzis J.A."/>
            <person name="Vuong D."/>
            <person name="Rutledge P.J."/>
            <person name="Turner P."/>
            <person name="Pitt J.I."/>
            <person name="Lacey E."/>
            <person name="Chooi Y.H."/>
            <person name="Piggott A.M."/>
        </authorList>
    </citation>
    <scope>NUCLEOTIDE SEQUENCE</scope>
    <source>
        <strain evidence="2">MST-FP2251</strain>
    </source>
</reference>
<feature type="compositionally biased region" description="Polar residues" evidence="1">
    <location>
        <begin position="42"/>
        <end position="57"/>
    </location>
</feature>
<evidence type="ECO:0000256" key="1">
    <source>
        <dbReference type="SAM" id="MobiDB-lite"/>
    </source>
</evidence>
<dbReference type="EMBL" id="VCAU01000088">
    <property type="protein sequence ID" value="KAF9885856.1"/>
    <property type="molecule type" value="Genomic_DNA"/>
</dbReference>
<proteinExistence type="predicted"/>
<sequence>MNGPVDSSSQDSGTTTPLDLGATDATHTLGNTGFIPSLAEPDSQTRSPGLVETTSNIPAPPSPSGHGIILGVGSSTKSADTQATVFAIGSKLTQAPAISTVFINTIDGAGIAETVPTITTMFPDMATITPKIPKALVMSSMSSISSEITGILPILHSWEARPTALKGGTMDNLERLTNQVNNLIHNLGGTEQGRGTSNSGCGSNQKRGIFDFATDIFKTAINAVTCISDVVKKITDNVKIDNVDPVTNLVDDLINLTKGLGGSNNKPDGNDSDNNDNNNNVSDDNHSDVNTNSASATKTSKVSSTCTETTAPQVTVVCKAVYRTSQGSITTESKCSTSTTRTTTGCSVTALTTTVTKEPNCRPKTPKATSSTATCIETTAPQVTVICKPSYRSHEGSINTETRCYPSTTRTATGCSVSPSTTTITKEPTCRPKPRTTPPTPTTLGTTTKPRTTIAPITSSTDDTPGSVVVTSTVNYDIVPALPTVDPNGQAAALCFRDLRDDSKYRNITVPEVGALRENMLLKMPNTLTPDVSGYTASISDGVGTAMVWIGWAEDQTGCAPKRDYPLEQHFQGAMIVVAYL</sequence>
<feature type="compositionally biased region" description="Low complexity" evidence="1">
    <location>
        <begin position="442"/>
        <end position="453"/>
    </location>
</feature>
<feature type="compositionally biased region" description="Polar residues" evidence="1">
    <location>
        <begin position="455"/>
        <end position="464"/>
    </location>
</feature>
<feature type="region of interest" description="Disordered" evidence="1">
    <location>
        <begin position="415"/>
        <end position="464"/>
    </location>
</feature>
<accession>A0AAD4CG29</accession>
<feature type="compositionally biased region" description="Low complexity" evidence="1">
    <location>
        <begin position="275"/>
        <end position="305"/>
    </location>
</feature>
<reference evidence="2" key="2">
    <citation type="submission" date="2020-02" db="EMBL/GenBank/DDBJ databases">
        <authorList>
            <person name="Gilchrist C.L.M."/>
            <person name="Chooi Y.-H."/>
        </authorList>
    </citation>
    <scope>NUCLEOTIDE SEQUENCE</scope>
    <source>
        <strain evidence="2">MST-FP2251</strain>
    </source>
</reference>
<evidence type="ECO:0000313" key="3">
    <source>
        <dbReference type="Proteomes" id="UP001194746"/>
    </source>
</evidence>
<feature type="compositionally biased region" description="Polar residues" evidence="1">
    <location>
        <begin position="1"/>
        <end position="17"/>
    </location>
</feature>
<feature type="region of interest" description="Disordered" evidence="1">
    <location>
        <begin position="1"/>
        <end position="73"/>
    </location>
</feature>